<evidence type="ECO:0000313" key="1">
    <source>
        <dbReference type="EMBL" id="SBT06552.1"/>
    </source>
</evidence>
<proteinExistence type="predicted"/>
<dbReference type="AlphaFoldDB" id="A0A1A8XQ26"/>
<dbReference type="Proteomes" id="UP000199169">
    <property type="component" value="Unassembled WGS sequence"/>
</dbReference>
<sequence length="92" mass="10493">MSRICARAKFCRPFPCRRVRRLRRDRESRGLEIPNEGLPDLTVPPCSHSLLIGQSSRLIRMGQVASVGFAEAAFNEYYRPGRDGEEVSRKQS</sequence>
<gene>
    <name evidence="1" type="ORF">ACCAA_340052</name>
</gene>
<dbReference type="EMBL" id="FLQX01000110">
    <property type="protein sequence ID" value="SBT06552.1"/>
    <property type="molecule type" value="Genomic_DNA"/>
</dbReference>
<evidence type="ECO:0000313" key="2">
    <source>
        <dbReference type="Proteomes" id="UP000199169"/>
    </source>
</evidence>
<keyword evidence="2" id="KW-1185">Reference proteome</keyword>
<accession>A0A1A8XQ26</accession>
<dbReference type="STRING" id="1860102.ACCAA_340052"/>
<protein>
    <submittedName>
        <fullName evidence="1">Uncharacterized protein</fullName>
    </submittedName>
</protein>
<name>A0A1A8XQ26_9PROT</name>
<reference evidence="1 2" key="1">
    <citation type="submission" date="2016-06" db="EMBL/GenBank/DDBJ databases">
        <authorList>
            <person name="Kjaerup R.B."/>
            <person name="Dalgaard T.S."/>
            <person name="Juul-Madsen H.R."/>
        </authorList>
    </citation>
    <scope>NUCLEOTIDE SEQUENCE [LARGE SCALE GENOMIC DNA]</scope>
    <source>
        <strain evidence="1">3</strain>
    </source>
</reference>
<organism evidence="1 2">
    <name type="scientific">Candidatus Accumulibacter aalborgensis</name>
    <dbReference type="NCBI Taxonomy" id="1860102"/>
    <lineage>
        <taxon>Bacteria</taxon>
        <taxon>Pseudomonadati</taxon>
        <taxon>Pseudomonadota</taxon>
        <taxon>Betaproteobacteria</taxon>
        <taxon>Candidatus Accumulibacter</taxon>
    </lineage>
</organism>